<accession>A0A1B1UFF0</accession>
<name>A0A1B1UFF0_9BRAD</name>
<sequence>MANVLTTGAWFSAPTGKPSFFTRLLRVYIEGRQRQADRAVEQYLAARGFKLTDDAERQTGRLFAKAGRQP</sequence>
<evidence type="ECO:0000313" key="1">
    <source>
        <dbReference type="EMBL" id="ANW01416.1"/>
    </source>
</evidence>
<dbReference type="EMBL" id="CP016428">
    <property type="protein sequence ID" value="ANW01416.1"/>
    <property type="molecule type" value="Genomic_DNA"/>
</dbReference>
<evidence type="ECO:0000313" key="2">
    <source>
        <dbReference type="Proteomes" id="UP000092839"/>
    </source>
</evidence>
<gene>
    <name evidence="1" type="ORF">LMTR13_15800</name>
</gene>
<dbReference type="AlphaFoldDB" id="A0A1B1UFF0"/>
<dbReference type="Proteomes" id="UP000092839">
    <property type="component" value="Chromosome"/>
</dbReference>
<reference evidence="1 2" key="1">
    <citation type="submission" date="2016-07" db="EMBL/GenBank/DDBJ databases">
        <title>Complete genome sequence of Bradyrhizobium icense LMTR 13T, a potential inoculant strain isolated from lima bean (Phaseolus lunatus) in Peru.</title>
        <authorList>
            <person name="Ormeno-Orrillo E."/>
            <person name="Duran D."/>
            <person name="Rogel M.A."/>
            <person name="Rey L."/>
            <person name="Imperial J."/>
            <person name="Ruiz-Argueso T."/>
            <person name="Martinez-Romero E."/>
        </authorList>
    </citation>
    <scope>NUCLEOTIDE SEQUENCE [LARGE SCALE GENOMIC DNA]</scope>
    <source>
        <strain evidence="1 2">LMTR 13</strain>
    </source>
</reference>
<dbReference type="RefSeq" id="WP_065728674.1">
    <property type="nucleotide sequence ID" value="NZ_CP016428.1"/>
</dbReference>
<organism evidence="1 2">
    <name type="scientific">Bradyrhizobium icense</name>
    <dbReference type="NCBI Taxonomy" id="1274631"/>
    <lineage>
        <taxon>Bacteria</taxon>
        <taxon>Pseudomonadati</taxon>
        <taxon>Pseudomonadota</taxon>
        <taxon>Alphaproteobacteria</taxon>
        <taxon>Hyphomicrobiales</taxon>
        <taxon>Nitrobacteraceae</taxon>
        <taxon>Bradyrhizobium</taxon>
    </lineage>
</organism>
<proteinExistence type="predicted"/>
<dbReference type="KEGG" id="bic:LMTR13_15800"/>
<protein>
    <submittedName>
        <fullName evidence="1">Uncharacterized protein</fullName>
    </submittedName>
</protein>
<dbReference type="OrthoDB" id="8245028at2"/>
<dbReference type="STRING" id="1274631.LMTR13_15800"/>
<keyword evidence="2" id="KW-1185">Reference proteome</keyword>